<evidence type="ECO:0000313" key="2">
    <source>
        <dbReference type="EMBL" id="RIB13688.1"/>
    </source>
</evidence>
<evidence type="ECO:0000256" key="1">
    <source>
        <dbReference type="SAM" id="Phobius"/>
    </source>
</evidence>
<keyword evidence="1" id="KW-0812">Transmembrane</keyword>
<feature type="transmembrane region" description="Helical" evidence="1">
    <location>
        <begin position="20"/>
        <end position="39"/>
    </location>
</feature>
<reference evidence="2 3" key="1">
    <citation type="submission" date="2018-06" db="EMBL/GenBank/DDBJ databases">
        <title>Comparative genomics reveals the genomic features of Rhizophagus irregularis, R. cerebriforme, R. diaphanum and Gigaspora rosea, and their symbiotic lifestyle signature.</title>
        <authorList>
            <person name="Morin E."/>
            <person name="San Clemente H."/>
            <person name="Chen E.C.H."/>
            <person name="De La Providencia I."/>
            <person name="Hainaut M."/>
            <person name="Kuo A."/>
            <person name="Kohler A."/>
            <person name="Murat C."/>
            <person name="Tang N."/>
            <person name="Roy S."/>
            <person name="Loubradou J."/>
            <person name="Henrissat B."/>
            <person name="Grigoriev I.V."/>
            <person name="Corradi N."/>
            <person name="Roux C."/>
            <person name="Martin F.M."/>
        </authorList>
    </citation>
    <scope>NUCLEOTIDE SEQUENCE [LARGE SCALE GENOMIC DNA]</scope>
    <source>
        <strain evidence="2 3">DAOM 194757</strain>
    </source>
</reference>
<keyword evidence="1" id="KW-1133">Transmembrane helix</keyword>
<feature type="transmembrane region" description="Helical" evidence="1">
    <location>
        <begin position="69"/>
        <end position="86"/>
    </location>
</feature>
<dbReference type="EMBL" id="QKWP01000900">
    <property type="protein sequence ID" value="RIB13688.1"/>
    <property type="molecule type" value="Genomic_DNA"/>
</dbReference>
<organism evidence="2 3">
    <name type="scientific">Gigaspora rosea</name>
    <dbReference type="NCBI Taxonomy" id="44941"/>
    <lineage>
        <taxon>Eukaryota</taxon>
        <taxon>Fungi</taxon>
        <taxon>Fungi incertae sedis</taxon>
        <taxon>Mucoromycota</taxon>
        <taxon>Glomeromycotina</taxon>
        <taxon>Glomeromycetes</taxon>
        <taxon>Diversisporales</taxon>
        <taxon>Gigasporaceae</taxon>
        <taxon>Gigaspora</taxon>
    </lineage>
</organism>
<protein>
    <submittedName>
        <fullName evidence="2">Uncharacterized protein</fullName>
    </submittedName>
</protein>
<proteinExistence type="predicted"/>
<feature type="transmembrane region" description="Helical" evidence="1">
    <location>
        <begin position="46"/>
        <end position="63"/>
    </location>
</feature>
<dbReference type="Proteomes" id="UP000266673">
    <property type="component" value="Unassembled WGS sequence"/>
</dbReference>
<name>A0A397UWE9_9GLOM</name>
<dbReference type="AlphaFoldDB" id="A0A397UWE9"/>
<evidence type="ECO:0000313" key="3">
    <source>
        <dbReference type="Proteomes" id="UP000266673"/>
    </source>
</evidence>
<keyword evidence="1" id="KW-0472">Membrane</keyword>
<sequence length="87" mass="10667">MQGLLFFFYLIKKLLERFVIIGRIFINCFFLFTCILWRSSVSRKNLLFLFFRCTCTVIIFFLILDNAKVLKVFYILYIYIYIYVTNQ</sequence>
<comment type="caution">
    <text evidence="2">The sequence shown here is derived from an EMBL/GenBank/DDBJ whole genome shotgun (WGS) entry which is preliminary data.</text>
</comment>
<keyword evidence="3" id="KW-1185">Reference proteome</keyword>
<gene>
    <name evidence="2" type="ORF">C2G38_2097746</name>
</gene>
<accession>A0A397UWE9</accession>